<dbReference type="EC" id="1.-.-.-" evidence="3"/>
<dbReference type="Gene3D" id="3.20.20.30">
    <property type="entry name" value="Luciferase-like domain"/>
    <property type="match status" value="1"/>
</dbReference>
<dbReference type="Proteomes" id="UP001597277">
    <property type="component" value="Unassembled WGS sequence"/>
</dbReference>
<dbReference type="NCBIfam" id="TIGR03885">
    <property type="entry name" value="flavin_revert"/>
    <property type="match status" value="1"/>
</dbReference>
<dbReference type="EMBL" id="JBHUEE010000007">
    <property type="protein sequence ID" value="MFD1718799.1"/>
    <property type="molecule type" value="Genomic_DNA"/>
</dbReference>
<dbReference type="InterPro" id="IPR023907">
    <property type="entry name" value="Non-F420_Flavin_OxRdtase"/>
</dbReference>
<gene>
    <name evidence="3" type="ORF">ACFSE6_13205</name>
</gene>
<dbReference type="PANTHER" id="PTHR43244:SF1">
    <property type="entry name" value="5,10-METHYLENETETRAHYDROMETHANOPTERIN REDUCTASE"/>
    <property type="match status" value="1"/>
</dbReference>
<proteinExistence type="predicted"/>
<reference evidence="4" key="1">
    <citation type="journal article" date="2019" name="Int. J. Syst. Evol. Microbiol.">
        <title>The Global Catalogue of Microorganisms (GCM) 10K type strain sequencing project: providing services to taxonomists for standard genome sequencing and annotation.</title>
        <authorList>
            <consortium name="The Broad Institute Genomics Platform"/>
            <consortium name="The Broad Institute Genome Sequencing Center for Infectious Disease"/>
            <person name="Wu L."/>
            <person name="Ma J."/>
        </authorList>
    </citation>
    <scope>NUCLEOTIDE SEQUENCE [LARGE SCALE GENOMIC DNA]</scope>
    <source>
        <strain evidence="4">JCM 17130</strain>
    </source>
</reference>
<protein>
    <submittedName>
        <fullName evidence="3">TIGR03885 family FMN-dependent LLM class oxidoreductase</fullName>
        <ecNumber evidence="3">1.-.-.-</ecNumber>
    </submittedName>
</protein>
<feature type="domain" description="Luciferase-like" evidence="2">
    <location>
        <begin position="9"/>
        <end position="291"/>
    </location>
</feature>
<dbReference type="InterPro" id="IPR050564">
    <property type="entry name" value="F420-G6PD/mer"/>
</dbReference>
<evidence type="ECO:0000313" key="3">
    <source>
        <dbReference type="EMBL" id="MFD1718799.1"/>
    </source>
</evidence>
<dbReference type="SUPFAM" id="SSF51679">
    <property type="entry name" value="Bacterial luciferase-like"/>
    <property type="match status" value="1"/>
</dbReference>
<organism evidence="3 4">
    <name type="scientific">Georgenia deserti</name>
    <dbReference type="NCBI Taxonomy" id="2093781"/>
    <lineage>
        <taxon>Bacteria</taxon>
        <taxon>Bacillati</taxon>
        <taxon>Actinomycetota</taxon>
        <taxon>Actinomycetes</taxon>
        <taxon>Micrococcales</taxon>
        <taxon>Bogoriellaceae</taxon>
        <taxon>Georgenia</taxon>
    </lineage>
</organism>
<evidence type="ECO:0000313" key="4">
    <source>
        <dbReference type="Proteomes" id="UP001597277"/>
    </source>
</evidence>
<dbReference type="PANTHER" id="PTHR43244">
    <property type="match status" value="1"/>
</dbReference>
<keyword evidence="4" id="KW-1185">Reference proteome</keyword>
<accession>A0ABW4L9N6</accession>
<dbReference type="GO" id="GO:0016491">
    <property type="term" value="F:oxidoreductase activity"/>
    <property type="evidence" value="ECO:0007669"/>
    <property type="project" value="UniProtKB-KW"/>
</dbReference>
<keyword evidence="1 3" id="KW-0560">Oxidoreductase</keyword>
<sequence>MTRYGYHASHEQISPGRLLADVRAAERAGFEAAMCSDHFMPWSARQGHSGFAFAWLGAALATTSLPIGSVNAPGQRYHPAIVAQATATLGEMFPGRYWVALGSGQAMNEHVTGDPWPRKPARQERLEECVEVIRRLHAGEEVSHDGLVHVDRAVVHDRPADPIPLYACAISPATAARVAGWADGLITINQPVEHVREVVDTYRDAGGRGPLLLQLHLSWAPTTEEATAIAHDQWRTNVFAAPVSLDLPTPEHFDIAAEHITAETVAAGVRISSDADQHVAWIREYASLGFDDIYLHHVGQDQRAWLDLAARHVLPALKER</sequence>
<evidence type="ECO:0000256" key="1">
    <source>
        <dbReference type="ARBA" id="ARBA00023002"/>
    </source>
</evidence>
<dbReference type="RefSeq" id="WP_388007811.1">
    <property type="nucleotide sequence ID" value="NZ_JBHUEE010000007.1"/>
</dbReference>
<evidence type="ECO:0000259" key="2">
    <source>
        <dbReference type="Pfam" id="PF00296"/>
    </source>
</evidence>
<comment type="caution">
    <text evidence="3">The sequence shown here is derived from an EMBL/GenBank/DDBJ whole genome shotgun (WGS) entry which is preliminary data.</text>
</comment>
<dbReference type="InterPro" id="IPR036661">
    <property type="entry name" value="Luciferase-like_sf"/>
</dbReference>
<dbReference type="NCBIfam" id="TIGR03557">
    <property type="entry name" value="F420_G6P_family"/>
    <property type="match status" value="1"/>
</dbReference>
<dbReference type="InterPro" id="IPR011251">
    <property type="entry name" value="Luciferase-like_dom"/>
</dbReference>
<dbReference type="InterPro" id="IPR019945">
    <property type="entry name" value="F420_G6P_DH-rel"/>
</dbReference>
<name>A0ABW4L9N6_9MICO</name>
<dbReference type="Pfam" id="PF00296">
    <property type="entry name" value="Bac_luciferase"/>
    <property type="match status" value="1"/>
</dbReference>
<dbReference type="CDD" id="cd01097">
    <property type="entry name" value="Tetrahydromethanopterin_reductase"/>
    <property type="match status" value="1"/>
</dbReference>